<dbReference type="PROSITE" id="PS50192">
    <property type="entry name" value="T_SNARE"/>
    <property type="match status" value="1"/>
</dbReference>
<dbReference type="FunFam" id="3.30.1330.80:FF:000001">
    <property type="entry name" value="AT-hook motif nuclear-localized protein"/>
    <property type="match status" value="1"/>
</dbReference>
<dbReference type="EMBL" id="JABCRI010000008">
    <property type="protein sequence ID" value="KAF8401845.1"/>
    <property type="molecule type" value="Genomic_DNA"/>
</dbReference>
<dbReference type="GO" id="GO:0015031">
    <property type="term" value="P:protein transport"/>
    <property type="evidence" value="ECO:0007669"/>
    <property type="project" value="UniProtKB-KW"/>
</dbReference>
<keyword evidence="2" id="KW-0653">Protein transport</keyword>
<feature type="region of interest" description="Disordered" evidence="4">
    <location>
        <begin position="402"/>
        <end position="444"/>
    </location>
</feature>
<dbReference type="GO" id="GO:0003680">
    <property type="term" value="F:minor groove of adenine-thymine-rich DNA binding"/>
    <property type="evidence" value="ECO:0007669"/>
    <property type="project" value="InterPro"/>
</dbReference>
<keyword evidence="5" id="KW-0812">Transmembrane</keyword>
<comment type="caution">
    <text evidence="8">The sequence shown here is derived from an EMBL/GenBank/DDBJ whole genome shotgun (WGS) entry which is preliminary data.</text>
</comment>
<comment type="subcellular location">
    <subcellularLocation>
        <location evidence="3">Endomembrane system</location>
        <topology evidence="3">Single-pass type IV membrane protein</topology>
    </subcellularLocation>
    <subcellularLocation>
        <location evidence="1">Nucleus</location>
    </subcellularLocation>
</comment>
<evidence type="ECO:0000256" key="1">
    <source>
        <dbReference type="ARBA" id="ARBA00004123"/>
    </source>
</evidence>
<keyword evidence="5" id="KW-1133">Transmembrane helix</keyword>
<sequence>MDTFVTGVEGLETFLEYRGNRAALFDGIEEGGIRASSSYSHEIDEHDNDSAIDGLQDRVNLLKRLSGDIHEEVETHNSVLDQMGNNMDSSRGILSGTMDRFKMVSKPNSVNSFAISFLLFTAAIPFADCNKVVTTVELLDSGESVDEANGTALAGSLLGFGVGIVEPIACVRSPVFLPLFFQFAKLANRWWTEPLGPPGIGPAAGSLVMKKRDRETSINDNGGSSSGGRDDEEERENGDETKDGAVEVVNRRPRGRPSGSKNKPKPPIFVTRDSPNALRSHVMEVAAGADIVESVAQFARRRQRGVCVLSGSGAVANVTLRQPASSGAVVALHGRFEILSLTGAFLPGPAPPGSTGLTVYVAGGPGQVLGGIVVGTLVAAGPVMVIAAIFANATFERLPLEEEDDDAGGGQLPGGAGSSPPAIGQQQQAALPPDPSSSLPVYNVPPNLFHTGGGMNNDAYAWAHSRSPY</sequence>
<dbReference type="InterPro" id="IPR039899">
    <property type="entry name" value="BET1_SNARE"/>
</dbReference>
<gene>
    <name evidence="8" type="ORF">HHK36_012792</name>
</gene>
<feature type="domain" description="PPC" evidence="7">
    <location>
        <begin position="275"/>
        <end position="415"/>
    </location>
</feature>
<dbReference type="Proteomes" id="UP000655225">
    <property type="component" value="Unassembled WGS sequence"/>
</dbReference>
<evidence type="ECO:0008006" key="10">
    <source>
        <dbReference type="Google" id="ProtNLM"/>
    </source>
</evidence>
<dbReference type="AlphaFoldDB" id="A0A834Z9X6"/>
<feature type="domain" description="T-SNARE coiled-coil homology" evidence="6">
    <location>
        <begin position="42"/>
        <end position="104"/>
    </location>
</feature>
<evidence type="ECO:0000313" key="8">
    <source>
        <dbReference type="EMBL" id="KAF8401845.1"/>
    </source>
</evidence>
<dbReference type="InterPro" id="IPR014476">
    <property type="entry name" value="AHL15-29"/>
</dbReference>
<keyword evidence="9" id="KW-1185">Reference proteome</keyword>
<dbReference type="OrthoDB" id="1932529at2759"/>
<dbReference type="CDD" id="cd11378">
    <property type="entry name" value="DUF296"/>
    <property type="match status" value="1"/>
</dbReference>
<dbReference type="CDD" id="cd15853">
    <property type="entry name" value="SNARE_Bet1"/>
    <property type="match status" value="1"/>
</dbReference>
<dbReference type="Gene3D" id="3.30.1330.80">
    <property type="entry name" value="Hypothetical protein, similar to alpha- acetolactate decarboxylase, domain 2"/>
    <property type="match status" value="1"/>
</dbReference>
<proteinExistence type="predicted"/>
<dbReference type="PROSITE" id="PS51742">
    <property type="entry name" value="PPC"/>
    <property type="match status" value="1"/>
</dbReference>
<name>A0A834Z9X6_TETSI</name>
<evidence type="ECO:0000256" key="2">
    <source>
        <dbReference type="ARBA" id="ARBA00022927"/>
    </source>
</evidence>
<reference evidence="8 9" key="1">
    <citation type="submission" date="2020-04" db="EMBL/GenBank/DDBJ databases">
        <title>Plant Genome Project.</title>
        <authorList>
            <person name="Zhang R.-G."/>
        </authorList>
    </citation>
    <scope>NUCLEOTIDE SEQUENCE [LARGE SCALE GENOMIC DNA]</scope>
    <source>
        <strain evidence="8">YNK0</strain>
        <tissue evidence="8">Leaf</tissue>
    </source>
</reference>
<evidence type="ECO:0000256" key="5">
    <source>
        <dbReference type="SAM" id="Phobius"/>
    </source>
</evidence>
<evidence type="ECO:0000259" key="7">
    <source>
        <dbReference type="PROSITE" id="PS51742"/>
    </source>
</evidence>
<dbReference type="GO" id="GO:0005634">
    <property type="term" value="C:nucleus"/>
    <property type="evidence" value="ECO:0007669"/>
    <property type="project" value="UniProtKB-SubCell"/>
</dbReference>
<organism evidence="8 9">
    <name type="scientific">Tetracentron sinense</name>
    <name type="common">Spur-leaf</name>
    <dbReference type="NCBI Taxonomy" id="13715"/>
    <lineage>
        <taxon>Eukaryota</taxon>
        <taxon>Viridiplantae</taxon>
        <taxon>Streptophyta</taxon>
        <taxon>Embryophyta</taxon>
        <taxon>Tracheophyta</taxon>
        <taxon>Spermatophyta</taxon>
        <taxon>Magnoliopsida</taxon>
        <taxon>Trochodendrales</taxon>
        <taxon>Trochodendraceae</taxon>
        <taxon>Tetracentron</taxon>
    </lineage>
</organism>
<dbReference type="SUPFAM" id="SSF117856">
    <property type="entry name" value="AF0104/ALDC/Ptd012-like"/>
    <property type="match status" value="1"/>
</dbReference>
<dbReference type="Pfam" id="PF03479">
    <property type="entry name" value="PCC"/>
    <property type="match status" value="1"/>
</dbReference>
<evidence type="ECO:0000259" key="6">
    <source>
        <dbReference type="PROSITE" id="PS50192"/>
    </source>
</evidence>
<protein>
    <recommendedName>
        <fullName evidence="10">AT-hook motif nuclear-localized protein</fullName>
    </recommendedName>
</protein>
<keyword evidence="5" id="KW-0472">Membrane</keyword>
<feature type="compositionally biased region" description="Gly residues" evidence="4">
    <location>
        <begin position="408"/>
        <end position="417"/>
    </location>
</feature>
<dbReference type="InterPro" id="IPR000727">
    <property type="entry name" value="T_SNARE_dom"/>
</dbReference>
<evidence type="ECO:0000256" key="4">
    <source>
        <dbReference type="SAM" id="MobiDB-lite"/>
    </source>
</evidence>
<accession>A0A834Z9X6</accession>
<feature type="compositionally biased region" description="Low complexity" evidence="4">
    <location>
        <begin position="418"/>
        <end position="440"/>
    </location>
</feature>
<feature type="transmembrane region" description="Helical" evidence="5">
    <location>
        <begin position="368"/>
        <end position="391"/>
    </location>
</feature>
<keyword evidence="2" id="KW-0813">Transport</keyword>
<dbReference type="PANTHER" id="PTHR31100">
    <property type="entry name" value="AT-HOOK MOTIF NUCLEAR-LOCALIZED PROTEIN 15"/>
    <property type="match status" value="1"/>
</dbReference>
<dbReference type="PANTHER" id="PTHR31100:SF3">
    <property type="entry name" value="AT-HOOK MOTIF NUCLEAR-LOCALIZED PROTEIN 20"/>
    <property type="match status" value="1"/>
</dbReference>
<dbReference type="GO" id="GO:0012505">
    <property type="term" value="C:endomembrane system"/>
    <property type="evidence" value="ECO:0007669"/>
    <property type="project" value="UniProtKB-SubCell"/>
</dbReference>
<dbReference type="Gene3D" id="1.20.5.110">
    <property type="match status" value="1"/>
</dbReference>
<feature type="region of interest" description="Disordered" evidence="4">
    <location>
        <begin position="214"/>
        <end position="274"/>
    </location>
</feature>
<evidence type="ECO:0000256" key="3">
    <source>
        <dbReference type="ARBA" id="ARBA00046280"/>
    </source>
</evidence>
<dbReference type="SUPFAM" id="SSF58038">
    <property type="entry name" value="SNARE fusion complex"/>
    <property type="match status" value="1"/>
</dbReference>
<dbReference type="InterPro" id="IPR005175">
    <property type="entry name" value="PPC_dom"/>
</dbReference>
<dbReference type="GO" id="GO:0003700">
    <property type="term" value="F:DNA-binding transcription factor activity"/>
    <property type="evidence" value="ECO:0007669"/>
    <property type="project" value="TreeGrafter"/>
</dbReference>
<evidence type="ECO:0000313" key="9">
    <source>
        <dbReference type="Proteomes" id="UP000655225"/>
    </source>
</evidence>